<dbReference type="RefSeq" id="WP_160003698.1">
    <property type="nucleotide sequence ID" value="NZ_CP049246.1"/>
</dbReference>
<dbReference type="Proteomes" id="UP000236731">
    <property type="component" value="Unassembled WGS sequence"/>
</dbReference>
<dbReference type="AlphaFoldDB" id="A0A1H5XPC3"/>
<evidence type="ECO:0000313" key="1">
    <source>
        <dbReference type="EMBL" id="SEG13277.1"/>
    </source>
</evidence>
<name>A0A1H5XPC3_9SPHI</name>
<gene>
    <name evidence="1" type="ORF">SAMN05421877_10564</name>
</gene>
<organism evidence="1 2">
    <name type="scientific">Sphingobacterium lactis</name>
    <dbReference type="NCBI Taxonomy" id="797291"/>
    <lineage>
        <taxon>Bacteria</taxon>
        <taxon>Pseudomonadati</taxon>
        <taxon>Bacteroidota</taxon>
        <taxon>Sphingobacteriia</taxon>
        <taxon>Sphingobacteriales</taxon>
        <taxon>Sphingobacteriaceae</taxon>
        <taxon>Sphingobacterium</taxon>
    </lineage>
</organism>
<keyword evidence="2" id="KW-1185">Reference proteome</keyword>
<accession>A0A1H5XPC3</accession>
<dbReference type="EMBL" id="FNUT01000005">
    <property type="protein sequence ID" value="SEG13277.1"/>
    <property type="molecule type" value="Genomic_DNA"/>
</dbReference>
<proteinExistence type="predicted"/>
<evidence type="ECO:0000313" key="2">
    <source>
        <dbReference type="Proteomes" id="UP000236731"/>
    </source>
</evidence>
<sequence>MKNKYTVPKVTIHQLNLESGIATGSAYINVGQNPDYRPEVEEWNDANPDTETYGTNL</sequence>
<reference evidence="2" key="1">
    <citation type="submission" date="2016-10" db="EMBL/GenBank/DDBJ databases">
        <authorList>
            <person name="Varghese N."/>
            <person name="Submissions S."/>
        </authorList>
    </citation>
    <scope>NUCLEOTIDE SEQUENCE [LARGE SCALE GENOMIC DNA]</scope>
    <source>
        <strain evidence="2">DSM 22361</strain>
    </source>
</reference>
<protein>
    <submittedName>
        <fullName evidence="1">Uncharacterized protein</fullName>
    </submittedName>
</protein>